<dbReference type="Pfam" id="PF08707">
    <property type="entry name" value="PriCT_2"/>
    <property type="match status" value="1"/>
</dbReference>
<feature type="region of interest" description="Disordered" evidence="1">
    <location>
        <begin position="323"/>
        <end position="352"/>
    </location>
</feature>
<proteinExistence type="predicted"/>
<dbReference type="CDD" id="cd04859">
    <property type="entry name" value="Prim_Pol"/>
    <property type="match status" value="1"/>
</dbReference>
<dbReference type="SUPFAM" id="SSF56747">
    <property type="entry name" value="Prim-pol domain"/>
    <property type="match status" value="1"/>
</dbReference>
<dbReference type="InterPro" id="IPR027417">
    <property type="entry name" value="P-loop_NTPase"/>
</dbReference>
<dbReference type="InterPro" id="IPR015330">
    <property type="entry name" value="DNA_primase/pol_bifunc_N"/>
</dbReference>
<dbReference type="RefSeq" id="WP_063950400.1">
    <property type="nucleotide sequence ID" value="NZ_LXPS01000036.1"/>
</dbReference>
<dbReference type="Pfam" id="PF19263">
    <property type="entry name" value="DUF5906"/>
    <property type="match status" value="1"/>
</dbReference>
<accession>A0A176X3K0</accession>
<dbReference type="AlphaFoldDB" id="A0A176X3K0"/>
<organism evidence="3 4">
    <name type="scientific">Agrobacterium tumefaciens</name>
    <dbReference type="NCBI Taxonomy" id="358"/>
    <lineage>
        <taxon>Bacteria</taxon>
        <taxon>Pseudomonadati</taxon>
        <taxon>Pseudomonadota</taxon>
        <taxon>Alphaproteobacteria</taxon>
        <taxon>Hyphomicrobiales</taxon>
        <taxon>Rhizobiaceae</taxon>
        <taxon>Rhizobium/Agrobacterium group</taxon>
        <taxon>Agrobacterium</taxon>
        <taxon>Agrobacterium tumefaciens complex</taxon>
    </lineage>
</organism>
<feature type="compositionally biased region" description="Acidic residues" evidence="1">
    <location>
        <begin position="323"/>
        <end position="341"/>
    </location>
</feature>
<gene>
    <name evidence="3" type="ORF">A7J57_10340</name>
</gene>
<evidence type="ECO:0000256" key="1">
    <source>
        <dbReference type="SAM" id="MobiDB-lite"/>
    </source>
</evidence>
<feature type="compositionally biased region" description="Basic residues" evidence="1">
    <location>
        <begin position="285"/>
        <end position="300"/>
    </location>
</feature>
<name>A0A176X3K0_AGRTU</name>
<dbReference type="InterPro" id="IPR045455">
    <property type="entry name" value="NrS-1_pol-like_helicase"/>
</dbReference>
<dbReference type="Proteomes" id="UP000077098">
    <property type="component" value="Unassembled WGS sequence"/>
</dbReference>
<comment type="caution">
    <text evidence="3">The sequence shown here is derived from an EMBL/GenBank/DDBJ whole genome shotgun (WGS) entry which is preliminary data.</text>
</comment>
<dbReference type="SMART" id="SM00943">
    <property type="entry name" value="Prim-Pol"/>
    <property type="match status" value="1"/>
</dbReference>
<dbReference type="GO" id="GO:0016817">
    <property type="term" value="F:hydrolase activity, acting on acid anhydrides"/>
    <property type="evidence" value="ECO:0007669"/>
    <property type="project" value="InterPro"/>
</dbReference>
<dbReference type="Gene3D" id="3.40.50.300">
    <property type="entry name" value="P-loop containing nucleotide triphosphate hydrolases"/>
    <property type="match status" value="1"/>
</dbReference>
<evidence type="ECO:0000259" key="2">
    <source>
        <dbReference type="SMART" id="SM00943"/>
    </source>
</evidence>
<dbReference type="Pfam" id="PF09250">
    <property type="entry name" value="Prim-Pol"/>
    <property type="match status" value="1"/>
</dbReference>
<feature type="domain" description="DNA primase/polymerase bifunctional N-terminal" evidence="2">
    <location>
        <begin position="5"/>
        <end position="186"/>
    </location>
</feature>
<evidence type="ECO:0000313" key="4">
    <source>
        <dbReference type="Proteomes" id="UP000077098"/>
    </source>
</evidence>
<dbReference type="EMBL" id="LXPS01000036">
    <property type="protein sequence ID" value="OAE40652.1"/>
    <property type="molecule type" value="Genomic_DNA"/>
</dbReference>
<feature type="region of interest" description="Disordered" evidence="1">
    <location>
        <begin position="275"/>
        <end position="300"/>
    </location>
</feature>
<evidence type="ECO:0000313" key="3">
    <source>
        <dbReference type="EMBL" id="OAE40652.1"/>
    </source>
</evidence>
<dbReference type="InterPro" id="IPR014819">
    <property type="entry name" value="PriCT_2"/>
</dbReference>
<protein>
    <recommendedName>
        <fullName evidence="2">DNA primase/polymerase bifunctional N-terminal domain-containing protein</fullName>
    </recommendedName>
</protein>
<sequence length="835" mass="96238">MLREIEPFARAGFAIHWLHPKSKRPIGNDWASKPVKTVEQLRQSYSEGKNVGVRLGKWSKVGSDFLLVIDVDIRKPGLAKEAFAELKRLFPEYATYPSVISGSGGASRHFYILTSKEFPSKQLSHSAQQSLVWDEKQQKDVKKWDWEIELFGTGKQVAMPPSIHPNTGKPYVWERPFDLDDIDLGLGPFVEAGYIASLIDYDEERENAPVNPEAIEPLGLTPDQVREMLSKIPNEDFDYEEWLNVMASVQHEAQGHPPSIRKQFYEVFREWSAQSPKHDDDTTKAKYKSFKNSPNRRQRTMRSIAAEVREIELDRLVENLDDEIDDLGPEEPDNDFDEILGGEEQKPKAKSKKLKWESADAPDWVRKMNKKHALIIVGGKSHIMCFTKAKNGEEDHELWDTKTFHEWYLAQPTVEITIPGKKDKEGKPKIEHVTLSKAFLSNQYRRGYEQGYIFDTTSSNPKGYNLFRGWGVEPVAGSCDRILDHIKHILCRDNEEAFEFFLDYYAHMFQRPWEIPRSAIVVKGEEGAGKDTWAKYLMKIIARYSPKITGQDQFFSNYNGFLKNALFVNLQEAFVGSQQQNEKLKQYITEDEIKVESKYQNAYDTPNYMRLYITSNNFRVVHASESARRFLVLNSSDEYVSTGDPVKDRRNQKYFDALYNEMNGNGPAAILHLLLTRKLKNFPRIPPATGELSAQVATTWRGLKRFMYYAASYGDFNLAMPDGESMMRENWIKGDLVIEKAYFRQCFIAWTKTQKAWNLDEVELTPTATTKLLFDMVGAQTSRRRFDGDLSHCYIFPKLSATRDRIGRQARGKLVWGDEKEIAQIEVEAESEDDL</sequence>
<reference evidence="3 4" key="1">
    <citation type="submission" date="2016-05" db="EMBL/GenBank/DDBJ databases">
        <authorList>
            <person name="Lavstsen T."/>
            <person name="Jespersen J.S."/>
        </authorList>
    </citation>
    <scope>NUCLEOTIDE SEQUENCE [LARGE SCALE GENOMIC DNA]</scope>
    <source>
        <strain evidence="3 4">KCJ1736</strain>
    </source>
</reference>